<sequence length="113" mass="13121">RLPGRLQTYIGLRGDRCGKDLEESGKVPDLGTSFLQNESDMMGETRFAFYFAFNERRLQFLTQPLFAVVVQERRVRGYRRPDSFSLQYPIGNSPVWRVAYVVVEVKGNDYSLF</sequence>
<name>B6VES8_CUPSE</name>
<dbReference type="AlphaFoldDB" id="B6VES8"/>
<feature type="non-terminal residue" evidence="1">
    <location>
        <position position="1"/>
    </location>
</feature>
<protein>
    <submittedName>
        <fullName evidence="1">Uncharacterized protein</fullName>
    </submittedName>
</protein>
<organism evidence="1">
    <name type="scientific">Cupressus sempervirens</name>
    <name type="common">Italian cypress</name>
    <dbReference type="NCBI Taxonomy" id="13469"/>
    <lineage>
        <taxon>Eukaryota</taxon>
        <taxon>Viridiplantae</taxon>
        <taxon>Streptophyta</taxon>
        <taxon>Embryophyta</taxon>
        <taxon>Tracheophyta</taxon>
        <taxon>Spermatophyta</taxon>
        <taxon>Pinopsida</taxon>
        <taxon>Pinidae</taxon>
        <taxon>Conifers II</taxon>
        <taxon>Cupressales</taxon>
        <taxon>Cupressaceae</taxon>
        <taxon>Cupressus</taxon>
    </lineage>
</organism>
<dbReference type="EMBL" id="FJ380018">
    <property type="protein sequence ID" value="ACJ09657.1"/>
    <property type="molecule type" value="mRNA"/>
</dbReference>
<proteinExistence type="evidence at transcript level"/>
<evidence type="ECO:0000313" key="1">
    <source>
        <dbReference type="EMBL" id="ACJ09657.1"/>
    </source>
</evidence>
<reference evidence="1" key="1">
    <citation type="submission" date="2008-10" db="EMBL/GenBank/DDBJ databases">
        <title>Cloning and characterization of cold regulated sequences in cypress (Cupressus sempervirens).</title>
        <authorList>
            <person name="Pedron L."/>
            <person name="Baldi P."/>
            <person name="La Porta N."/>
        </authorList>
    </citation>
    <scope>NUCLEOTIDE SEQUENCE</scope>
    <source>
        <strain evidence="1">Cyplp136</strain>
    </source>
</reference>
<feature type="non-terminal residue" evidence="1">
    <location>
        <position position="113"/>
    </location>
</feature>
<accession>B6VES8</accession>